<dbReference type="HOGENOM" id="CLU_3083174_0_0_10"/>
<dbReference type="KEGG" id="pdt:Prede_2355"/>
<keyword evidence="4" id="KW-1185">Reference proteome</keyword>
<dbReference type="STRING" id="908937.Prede_2355"/>
<accession>F9D6I7</accession>
<protein>
    <submittedName>
        <fullName evidence="2">Uncharacterized protein</fullName>
    </submittedName>
</protein>
<sequence length="52" mass="6176">MRVNIDKEKKIILLKWLKQGYIETMDIPECYEGGNAFEELMKSLPLEDDEEE</sequence>
<dbReference type="Proteomes" id="UP000010862">
    <property type="component" value="Chromosome 2"/>
</dbReference>
<dbReference type="EMBL" id="AFPW01000047">
    <property type="protein sequence ID" value="EGQ11904.1"/>
    <property type="molecule type" value="Genomic_DNA"/>
</dbReference>
<organism evidence="2 3">
    <name type="scientific">Prevotella dentalis (strain ATCC 49559 / DSM 3688 / JCM 13448 / NCTC 12043 / ES 2772)</name>
    <name type="common">Mitsuokella dentalis</name>
    <dbReference type="NCBI Taxonomy" id="908937"/>
    <lineage>
        <taxon>Bacteria</taxon>
        <taxon>Pseudomonadati</taxon>
        <taxon>Bacteroidota</taxon>
        <taxon>Bacteroidia</taxon>
        <taxon>Bacteroidales</taxon>
        <taxon>Prevotellaceae</taxon>
        <taxon>Prevotella</taxon>
    </lineage>
</organism>
<dbReference type="AlphaFoldDB" id="F9D6I7"/>
<reference evidence="1" key="2">
    <citation type="submission" date="2012-02" db="EMBL/GenBank/DDBJ databases">
        <title>Complete sequence of chromosome 2 of Prevotella dentalis DSM 3688.</title>
        <authorList>
            <consortium name="US DOE Joint Genome Institute (JGI-PGF)"/>
            <person name="Lucas S."/>
            <person name="Copeland A."/>
            <person name="Lapidus A."/>
            <person name="Glavina del Rio T."/>
            <person name="Dalin E."/>
            <person name="Tice H."/>
            <person name="Bruce D."/>
            <person name="Goodwin L."/>
            <person name="Pitluck S."/>
            <person name="Peters L."/>
            <person name="Mikhailova N."/>
            <person name="Chertkov O."/>
            <person name="Kyrpides N."/>
            <person name="Mavromatis K."/>
            <person name="Ivanova N."/>
            <person name="Brettin T."/>
            <person name="Detter J.C."/>
            <person name="Han C."/>
            <person name="Larimer F."/>
            <person name="Land M."/>
            <person name="Hauser L."/>
            <person name="Markowitz V."/>
            <person name="Cheng J.-F."/>
            <person name="Hugenholtz P."/>
            <person name="Woyke T."/>
            <person name="Wu D."/>
            <person name="Gronow S."/>
            <person name="Wellnitz S."/>
            <person name="Brambilla E."/>
            <person name="Klenk H.-P."/>
            <person name="Eisen J.A."/>
        </authorList>
    </citation>
    <scope>NUCLEOTIDE SEQUENCE</scope>
    <source>
        <strain evidence="1">DSM 3688</strain>
    </source>
</reference>
<dbReference type="Proteomes" id="UP000007820">
    <property type="component" value="Unassembled WGS sequence"/>
</dbReference>
<evidence type="ECO:0000313" key="4">
    <source>
        <dbReference type="Proteomes" id="UP000010862"/>
    </source>
</evidence>
<evidence type="ECO:0000313" key="2">
    <source>
        <dbReference type="EMBL" id="EGQ11904.1"/>
    </source>
</evidence>
<reference evidence="2 3" key="1">
    <citation type="submission" date="2011-04" db="EMBL/GenBank/DDBJ databases">
        <authorList>
            <person name="Muzny D."/>
            <person name="Qin X."/>
            <person name="Deng J."/>
            <person name="Jiang H."/>
            <person name="Liu Y."/>
            <person name="Qu J."/>
            <person name="Song X.-Z."/>
            <person name="Zhang L."/>
            <person name="Thornton R."/>
            <person name="Coyle M."/>
            <person name="Francisco L."/>
            <person name="Jackson L."/>
            <person name="Javaid M."/>
            <person name="Korchina V."/>
            <person name="Kovar C."/>
            <person name="Mata R."/>
            <person name="Mathew T."/>
            <person name="Ngo R."/>
            <person name="Nguyen L."/>
            <person name="Nguyen N."/>
            <person name="Okwuonu G."/>
            <person name="Ongeri F."/>
            <person name="Pham C."/>
            <person name="Simmons D."/>
            <person name="Wilczek-Boney K."/>
            <person name="Hale W."/>
            <person name="Jakkamsetti A."/>
            <person name="Pham P."/>
            <person name="Ruth R."/>
            <person name="San Lucas F."/>
            <person name="Warren J."/>
            <person name="Zhang J."/>
            <person name="Zhao Z."/>
            <person name="Zhou C."/>
            <person name="Zhu D."/>
            <person name="Lee S."/>
            <person name="Bess C."/>
            <person name="Blankenburg K."/>
            <person name="Forbes L."/>
            <person name="Fu Q."/>
            <person name="Gubbala S."/>
            <person name="Hirani K."/>
            <person name="Jayaseelan J.C."/>
            <person name="Lara F."/>
            <person name="Munidasa M."/>
            <person name="Palculict T."/>
            <person name="Patil S."/>
            <person name="Pu L.-L."/>
            <person name="Saada N."/>
            <person name="Tang L."/>
            <person name="Weissenberger G."/>
            <person name="Zhu Y."/>
            <person name="Hemphill L."/>
            <person name="Shang Y."/>
            <person name="Youmans B."/>
            <person name="Ayvaz T."/>
            <person name="Ross M."/>
            <person name="Santibanez J."/>
            <person name="Aqrawi P."/>
            <person name="Gross S."/>
            <person name="Joshi V."/>
            <person name="Fowler G."/>
            <person name="Nazareth L."/>
            <person name="Reid J."/>
            <person name="Worley K."/>
            <person name="Petrosino J."/>
            <person name="Highlander S."/>
            <person name="Gibbs R."/>
        </authorList>
    </citation>
    <scope>NUCLEOTIDE SEQUENCE [LARGE SCALE GENOMIC DNA]</scope>
    <source>
        <strain evidence="2 3">DSM 3688</strain>
    </source>
</reference>
<dbReference type="RefSeq" id="WP_005847519.1">
    <property type="nucleotide sequence ID" value="NC_019968.1"/>
</dbReference>
<evidence type="ECO:0000313" key="3">
    <source>
        <dbReference type="Proteomes" id="UP000007820"/>
    </source>
</evidence>
<proteinExistence type="predicted"/>
<dbReference type="EMBL" id="CP003369">
    <property type="protein sequence ID" value="AGB29619.1"/>
    <property type="molecule type" value="Genomic_DNA"/>
</dbReference>
<evidence type="ECO:0000313" key="1">
    <source>
        <dbReference type="EMBL" id="AGB29619.1"/>
    </source>
</evidence>
<gene>
    <name evidence="1" type="ordered locus">Prede_2355</name>
    <name evidence="2" type="ORF">HMPREF9136_2465</name>
</gene>
<dbReference type="PATRIC" id="fig|908937.9.peg.2488"/>
<name>F9D6I7_PREDD</name>